<gene>
    <name evidence="2" type="ORF">FJTKL_07319</name>
</gene>
<evidence type="ECO:0000313" key="3">
    <source>
        <dbReference type="Proteomes" id="UP001600888"/>
    </source>
</evidence>
<protein>
    <submittedName>
        <fullName evidence="2">Uncharacterized protein</fullName>
    </submittedName>
</protein>
<evidence type="ECO:0000256" key="1">
    <source>
        <dbReference type="SAM" id="MobiDB-lite"/>
    </source>
</evidence>
<dbReference type="EMBL" id="JBAWTH010000026">
    <property type="protein sequence ID" value="KAL2286083.1"/>
    <property type="molecule type" value="Genomic_DNA"/>
</dbReference>
<organism evidence="2 3">
    <name type="scientific">Diaporthe vaccinii</name>
    <dbReference type="NCBI Taxonomy" id="105482"/>
    <lineage>
        <taxon>Eukaryota</taxon>
        <taxon>Fungi</taxon>
        <taxon>Dikarya</taxon>
        <taxon>Ascomycota</taxon>
        <taxon>Pezizomycotina</taxon>
        <taxon>Sordariomycetes</taxon>
        <taxon>Sordariomycetidae</taxon>
        <taxon>Diaporthales</taxon>
        <taxon>Diaporthaceae</taxon>
        <taxon>Diaporthe</taxon>
        <taxon>Diaporthe eres species complex</taxon>
    </lineage>
</organism>
<comment type="caution">
    <text evidence="2">The sequence shown here is derived from an EMBL/GenBank/DDBJ whole genome shotgun (WGS) entry which is preliminary data.</text>
</comment>
<accession>A0ABR4EUG6</accession>
<feature type="compositionally biased region" description="Basic and acidic residues" evidence="1">
    <location>
        <begin position="133"/>
        <end position="148"/>
    </location>
</feature>
<evidence type="ECO:0000313" key="2">
    <source>
        <dbReference type="EMBL" id="KAL2286083.1"/>
    </source>
</evidence>
<dbReference type="Proteomes" id="UP001600888">
    <property type="component" value="Unassembled WGS sequence"/>
</dbReference>
<reference evidence="2 3" key="1">
    <citation type="submission" date="2024-03" db="EMBL/GenBank/DDBJ databases">
        <title>A high-quality draft genome sequence of Diaporthe vaccinii, a causative agent of upright dieback and viscid rot disease in cranberry plants.</title>
        <authorList>
            <person name="Sarrasin M."/>
            <person name="Lang B.F."/>
            <person name="Burger G."/>
        </authorList>
    </citation>
    <scope>NUCLEOTIDE SEQUENCE [LARGE SCALE GENOMIC DNA]</scope>
    <source>
        <strain evidence="2 3">IS7</strain>
    </source>
</reference>
<feature type="compositionally biased region" description="Basic residues" evidence="1">
    <location>
        <begin position="105"/>
        <end position="116"/>
    </location>
</feature>
<proteinExistence type="predicted"/>
<keyword evidence="3" id="KW-1185">Reference proteome</keyword>
<sequence length="148" mass="16505">MSNQRGEDLGRPIGELWVELSRDEKKKICDALIDRDQSDVLQHFDTLVRFTRGYLQQQPNDLLQSPNEISSASVPSTAGLQPSDGGSAKRENDEVPVDMSNSPPKKARNAPVRRKSSTSPVPKPRKKMPAKSPESDYVKEENKNDDGF</sequence>
<name>A0ABR4EUG6_9PEZI</name>
<feature type="region of interest" description="Disordered" evidence="1">
    <location>
        <begin position="59"/>
        <end position="148"/>
    </location>
</feature>
<feature type="compositionally biased region" description="Polar residues" evidence="1">
    <location>
        <begin position="59"/>
        <end position="80"/>
    </location>
</feature>